<dbReference type="GeneID" id="712349"/>
<evidence type="ECO:0000313" key="2">
    <source>
        <dbReference type="Ensembl" id="ENSMMUP00000059832.1"/>
    </source>
</evidence>
<reference evidence="2" key="3">
    <citation type="submission" date="2025-08" db="UniProtKB">
        <authorList>
            <consortium name="Ensembl"/>
        </authorList>
    </citation>
    <scope>IDENTIFICATION</scope>
    <source>
        <strain evidence="2">17573</strain>
    </source>
</reference>
<dbReference type="OrthoDB" id="9538767at2759"/>
<protein>
    <submittedName>
        <fullName evidence="2">Uncharacterized protein</fullName>
    </submittedName>
</protein>
<evidence type="ECO:0000313" key="3">
    <source>
        <dbReference type="Proteomes" id="UP000006718"/>
    </source>
</evidence>
<dbReference type="VEuPathDB" id="HostDB:ENSMMUG00000043771"/>
<dbReference type="AlphaFoldDB" id="A0A1D5RHN8"/>
<keyword evidence="3" id="KW-1185">Reference proteome</keyword>
<reference evidence="2" key="2">
    <citation type="submission" date="2019-01" db="EMBL/GenBank/DDBJ databases">
        <authorList>
            <person name="Graves T."/>
            <person name="Eichler E.E."/>
            <person name="Wilson R.K."/>
        </authorList>
    </citation>
    <scope>NUCLEOTIDE SEQUENCE [LARGE SCALE GENOMIC DNA]</scope>
    <source>
        <strain evidence="2">17573</strain>
    </source>
</reference>
<dbReference type="Ensembl" id="ENSMMUT00000057681.2">
    <property type="protein sequence ID" value="ENSMMUP00000059832.1"/>
    <property type="gene ID" value="ENSMMUG00000043771.2"/>
</dbReference>
<gene>
    <name evidence="2" type="primary">LOC712349</name>
</gene>
<accession>A0A1D5RHN8</accession>
<sequence length="126" mass="14535">MSQTQTRGLLERVPRGGSAPWPGLGRSPVMLHRPQEEPAVPRSWRGRERTRPRRRRSWRAGLDFVVAAWRSRRSCLTRRPRPGSVRDSRDLWLQTPLGRRPRAGALLTMRLWGPSRGPREGCPWGL</sequence>
<dbReference type="OMA" id="RPECATD"/>
<dbReference type="Bgee" id="ENSMMUG00000043771">
    <property type="expression patterns" value="Expressed in Ammon's horn and 18 other cell types or tissues"/>
</dbReference>
<dbReference type="RefSeq" id="XP_014973876.1">
    <property type="nucleotide sequence ID" value="XM_015118390.2"/>
</dbReference>
<organism evidence="2 3">
    <name type="scientific">Macaca mulatta</name>
    <name type="common">Rhesus macaque</name>
    <dbReference type="NCBI Taxonomy" id="9544"/>
    <lineage>
        <taxon>Eukaryota</taxon>
        <taxon>Metazoa</taxon>
        <taxon>Chordata</taxon>
        <taxon>Craniata</taxon>
        <taxon>Vertebrata</taxon>
        <taxon>Euteleostomi</taxon>
        <taxon>Mammalia</taxon>
        <taxon>Eutheria</taxon>
        <taxon>Euarchontoglires</taxon>
        <taxon>Primates</taxon>
        <taxon>Haplorrhini</taxon>
        <taxon>Catarrhini</taxon>
        <taxon>Cercopithecidae</taxon>
        <taxon>Cercopithecinae</taxon>
        <taxon>Macaca</taxon>
    </lineage>
</organism>
<proteinExistence type="predicted"/>
<reference evidence="3" key="1">
    <citation type="journal article" date="2007" name="Science">
        <title>Evolutionary and biomedical insights from the rhesus macaque genome.</title>
        <authorList>
            <person name="Gibbs R.A."/>
            <person name="Rogers J."/>
            <person name="Katze M.G."/>
            <person name="Bumgarner R."/>
            <person name="Weinstock G.M."/>
            <person name="Mardis E.R."/>
            <person name="Remington K.A."/>
            <person name="Strausberg R.L."/>
            <person name="Venter J.C."/>
            <person name="Wilson R.K."/>
            <person name="Batzer M.A."/>
            <person name="Bustamante C.D."/>
            <person name="Eichler E.E."/>
            <person name="Hahn M.W."/>
            <person name="Hardison R.C."/>
            <person name="Makova K.D."/>
            <person name="Miller W."/>
            <person name="Milosavljevic A."/>
            <person name="Palermo R.E."/>
            <person name="Siepel A."/>
            <person name="Sikela J.M."/>
            <person name="Attaway T."/>
            <person name="Bell S."/>
            <person name="Bernard K.E."/>
            <person name="Buhay C.J."/>
            <person name="Chandrabose M.N."/>
            <person name="Dao M."/>
            <person name="Davis C."/>
            <person name="Delehaunty K.D."/>
            <person name="Ding Y."/>
            <person name="Dinh H.H."/>
            <person name="Dugan-Rocha S."/>
            <person name="Fulton L.A."/>
            <person name="Gabisi R.A."/>
            <person name="Garner T.T."/>
            <person name="Godfrey J."/>
            <person name="Hawes A.C."/>
            <person name="Hernandez J."/>
            <person name="Hines S."/>
            <person name="Holder M."/>
            <person name="Hume J."/>
            <person name="Jhangiani S.N."/>
            <person name="Joshi V."/>
            <person name="Khan Z.M."/>
            <person name="Kirkness E.F."/>
            <person name="Cree A."/>
            <person name="Fowler R.G."/>
            <person name="Lee S."/>
            <person name="Lewis L.R."/>
            <person name="Li Z."/>
            <person name="Liu Y.-S."/>
            <person name="Moore S.M."/>
            <person name="Muzny D."/>
            <person name="Nazareth L.V."/>
            <person name="Ngo D.N."/>
            <person name="Okwuonu G.O."/>
            <person name="Pai G."/>
            <person name="Parker D."/>
            <person name="Paul H.A."/>
            <person name="Pfannkoch C."/>
            <person name="Pohl C.S."/>
            <person name="Rogers Y.-H.C."/>
            <person name="Ruiz S.J."/>
            <person name="Sabo A."/>
            <person name="Santibanez J."/>
            <person name="Schneider B.W."/>
            <person name="Smith S.M."/>
            <person name="Sodergren E."/>
            <person name="Svatek A.F."/>
            <person name="Utterback T.R."/>
            <person name="Vattathil S."/>
            <person name="Warren W."/>
            <person name="White C.S."/>
            <person name="Chinwalla A.T."/>
            <person name="Feng Y."/>
            <person name="Halpern A.L."/>
            <person name="Hillier L.W."/>
            <person name="Huang X."/>
            <person name="Minx P."/>
            <person name="Nelson J.O."/>
            <person name="Pepin K.H."/>
            <person name="Qin X."/>
            <person name="Sutton G.G."/>
            <person name="Venter E."/>
            <person name="Walenz B.P."/>
            <person name="Wallis J.W."/>
            <person name="Worley K.C."/>
            <person name="Yang S.-P."/>
            <person name="Jones S.M."/>
            <person name="Marra M.A."/>
            <person name="Rocchi M."/>
            <person name="Schein J.E."/>
            <person name="Baertsch R."/>
            <person name="Clarke L."/>
            <person name="Csuros M."/>
            <person name="Glasscock J."/>
            <person name="Harris R.A."/>
            <person name="Havlak P."/>
            <person name="Jackson A.R."/>
            <person name="Jiang H."/>
            <person name="Liu Y."/>
            <person name="Messina D.N."/>
            <person name="Shen Y."/>
            <person name="Song H.X.-Z."/>
            <person name="Wylie T."/>
            <person name="Zhang L."/>
            <person name="Birney E."/>
            <person name="Han K."/>
            <person name="Konkel M.K."/>
            <person name="Lee J."/>
            <person name="Smit A.F.A."/>
            <person name="Ullmer B."/>
            <person name="Wang H."/>
            <person name="Xing J."/>
            <person name="Burhans R."/>
            <person name="Cheng Z."/>
            <person name="Karro J.E."/>
            <person name="Ma J."/>
            <person name="Raney B."/>
            <person name="She X."/>
            <person name="Cox M.J."/>
            <person name="Demuth J.P."/>
            <person name="Dumas L.J."/>
            <person name="Han S.-G."/>
            <person name="Hopkins J."/>
            <person name="Karimpour-Fard A."/>
            <person name="Kim Y.H."/>
            <person name="Pollack J.R."/>
            <person name="Vinar T."/>
            <person name="Addo-Quaye C."/>
            <person name="Degenhardt J."/>
            <person name="Denby A."/>
            <person name="Hubisz M.J."/>
            <person name="Indap A."/>
            <person name="Kosiol C."/>
            <person name="Lahn B.T."/>
            <person name="Lawson H.A."/>
            <person name="Marklein A."/>
            <person name="Nielsen R."/>
            <person name="Vallender E.J."/>
            <person name="Clark A.G."/>
            <person name="Ferguson B."/>
            <person name="Hernandez R.D."/>
            <person name="Hirani K."/>
            <person name="Kehrer-Sawatzki H."/>
            <person name="Kolb J."/>
            <person name="Patil S."/>
            <person name="Pu L.-L."/>
            <person name="Ren Y."/>
            <person name="Smith D.G."/>
            <person name="Wheeler D.A."/>
            <person name="Schenck I."/>
            <person name="Ball E.V."/>
            <person name="Chen R."/>
            <person name="Cooper D.N."/>
            <person name="Giardine B."/>
            <person name="Hsu F."/>
            <person name="Kent W.J."/>
            <person name="Lesk A."/>
            <person name="Nelson D.L."/>
            <person name="O'brien W.E."/>
            <person name="Pruefer K."/>
            <person name="Stenson P.D."/>
            <person name="Wallace J.C."/>
            <person name="Ke H."/>
            <person name="Liu X.-M."/>
            <person name="Wang P."/>
            <person name="Xiang A.P."/>
            <person name="Yang F."/>
            <person name="Barber G.P."/>
            <person name="Haussler D."/>
            <person name="Karolchik D."/>
            <person name="Kern A.D."/>
            <person name="Kuhn R.M."/>
            <person name="Smith K.E."/>
            <person name="Zwieg A.S."/>
        </authorList>
    </citation>
    <scope>NUCLEOTIDE SEQUENCE [LARGE SCALE GENOMIC DNA]</scope>
    <source>
        <strain evidence="3">17573</strain>
    </source>
</reference>
<feature type="region of interest" description="Disordered" evidence="1">
    <location>
        <begin position="1"/>
        <end position="55"/>
    </location>
</feature>
<dbReference type="Proteomes" id="UP000006718">
    <property type="component" value="Chromosome 16"/>
</dbReference>
<name>A0A1D5RHN8_MACMU</name>
<dbReference type="InParanoid" id="A0A1D5RHN8"/>
<dbReference type="GeneTree" id="ENSGT00910000147256"/>
<evidence type="ECO:0000256" key="1">
    <source>
        <dbReference type="SAM" id="MobiDB-lite"/>
    </source>
</evidence>
<reference evidence="2" key="4">
    <citation type="submission" date="2025-09" db="UniProtKB">
        <authorList>
            <consortium name="Ensembl"/>
        </authorList>
    </citation>
    <scope>IDENTIFICATION</scope>
    <source>
        <strain evidence="2">17573</strain>
    </source>
</reference>